<evidence type="ECO:0000313" key="1">
    <source>
        <dbReference type="EMBL" id="KZT06576.1"/>
    </source>
</evidence>
<protein>
    <submittedName>
        <fullName evidence="1">Uncharacterized protein</fullName>
    </submittedName>
</protein>
<keyword evidence="2" id="KW-1185">Reference proteome</keyword>
<dbReference type="InParanoid" id="A0A165EA79"/>
<reference evidence="1 2" key="1">
    <citation type="journal article" date="2016" name="Mol. Biol. Evol.">
        <title>Comparative Genomics of Early-Diverging Mushroom-Forming Fungi Provides Insights into the Origins of Lignocellulose Decay Capabilities.</title>
        <authorList>
            <person name="Nagy L.G."/>
            <person name="Riley R."/>
            <person name="Tritt A."/>
            <person name="Adam C."/>
            <person name="Daum C."/>
            <person name="Floudas D."/>
            <person name="Sun H."/>
            <person name="Yadav J.S."/>
            <person name="Pangilinan J."/>
            <person name="Larsson K.H."/>
            <person name="Matsuura K."/>
            <person name="Barry K."/>
            <person name="Labutti K."/>
            <person name="Kuo R."/>
            <person name="Ohm R.A."/>
            <person name="Bhattacharya S.S."/>
            <person name="Shirouzu T."/>
            <person name="Yoshinaga Y."/>
            <person name="Martin F.M."/>
            <person name="Grigoriev I.V."/>
            <person name="Hibbett D.S."/>
        </authorList>
    </citation>
    <scope>NUCLEOTIDE SEQUENCE [LARGE SCALE GENOMIC DNA]</scope>
    <source>
        <strain evidence="1 2">93-53</strain>
    </source>
</reference>
<accession>A0A165EA79</accession>
<name>A0A165EA79_9APHY</name>
<dbReference type="RefSeq" id="XP_040764316.1">
    <property type="nucleotide sequence ID" value="XM_040907063.1"/>
</dbReference>
<dbReference type="GeneID" id="63824092"/>
<organism evidence="1 2">
    <name type="scientific">Laetiporus sulphureus 93-53</name>
    <dbReference type="NCBI Taxonomy" id="1314785"/>
    <lineage>
        <taxon>Eukaryota</taxon>
        <taxon>Fungi</taxon>
        <taxon>Dikarya</taxon>
        <taxon>Basidiomycota</taxon>
        <taxon>Agaricomycotina</taxon>
        <taxon>Agaricomycetes</taxon>
        <taxon>Polyporales</taxon>
        <taxon>Laetiporus</taxon>
    </lineage>
</organism>
<evidence type="ECO:0000313" key="2">
    <source>
        <dbReference type="Proteomes" id="UP000076871"/>
    </source>
</evidence>
<dbReference type="STRING" id="1314785.A0A165EA79"/>
<dbReference type="EMBL" id="KV427624">
    <property type="protein sequence ID" value="KZT06576.1"/>
    <property type="molecule type" value="Genomic_DNA"/>
</dbReference>
<gene>
    <name evidence="1" type="ORF">LAESUDRAFT_714294</name>
</gene>
<sequence>MHKTAPDTTWALLHVLVSIKLKPQSMMHTIYAQVNNVSVLLSFYRAKWTDGELSHLSDEEVCPPSDACSVIHLPFPSSPPSTATMMNVLAPFITFLEGLLQLPVPLMLIAVRAQLAPLPHVYAEHHASGPVSSSSSATSQTSTSMYKELILLLMHPCKILIAFDGAMPDLITRGSWNAYMLHVLSIEHIISVVRPSNSLHGHASPIIEKRKGWIKVLEVQAAGDGIASEPWALIYTHWTFQK</sequence>
<proteinExistence type="predicted"/>
<dbReference type="Proteomes" id="UP000076871">
    <property type="component" value="Unassembled WGS sequence"/>
</dbReference>
<dbReference type="AlphaFoldDB" id="A0A165EA79"/>